<keyword evidence="3" id="KW-1185">Reference proteome</keyword>
<reference evidence="2 3" key="1">
    <citation type="submission" date="2018-03" db="EMBL/GenBank/DDBJ databases">
        <authorList>
            <person name="Guldener U."/>
        </authorList>
    </citation>
    <scope>NUCLEOTIDE SEQUENCE [LARGE SCALE GENOMIC DNA]</scope>
    <source>
        <strain evidence="2 3">NBRC100155</strain>
    </source>
</reference>
<feature type="signal peptide" evidence="1">
    <location>
        <begin position="1"/>
        <end position="18"/>
    </location>
</feature>
<dbReference type="EMBL" id="OOIN01000028">
    <property type="protein sequence ID" value="SPO29404.1"/>
    <property type="molecule type" value="Genomic_DNA"/>
</dbReference>
<organism evidence="2 3">
    <name type="scientific">Ustilago trichophora</name>
    <dbReference type="NCBI Taxonomy" id="86804"/>
    <lineage>
        <taxon>Eukaryota</taxon>
        <taxon>Fungi</taxon>
        <taxon>Dikarya</taxon>
        <taxon>Basidiomycota</taxon>
        <taxon>Ustilaginomycotina</taxon>
        <taxon>Ustilaginomycetes</taxon>
        <taxon>Ustilaginales</taxon>
        <taxon>Ustilaginaceae</taxon>
        <taxon>Ustilago</taxon>
    </lineage>
</organism>
<evidence type="ECO:0000313" key="2">
    <source>
        <dbReference type="EMBL" id="SPO29404.1"/>
    </source>
</evidence>
<evidence type="ECO:0000313" key="3">
    <source>
        <dbReference type="Proteomes" id="UP000324022"/>
    </source>
</evidence>
<sequence length="151" mass="17169">MLPFLTAILIVLAGTVAAASHRDRVVLANGIPLNDRTPWTIYASYDRTRPPQNIVREGRVDADRLVFLRERLLQMEKARTSLLFQEGARLSESDKAVLNHDFYAYHNIVASEVTPNLRLLITAHQDLQKLVDIEAILDRLLTQARLGRSFH</sequence>
<accession>A0A5C3EFF7</accession>
<gene>
    <name evidence="2" type="ORF">UTRI_04870_B</name>
</gene>
<evidence type="ECO:0000256" key="1">
    <source>
        <dbReference type="SAM" id="SignalP"/>
    </source>
</evidence>
<dbReference type="AlphaFoldDB" id="A0A5C3EFF7"/>
<dbReference type="Proteomes" id="UP000324022">
    <property type="component" value="Unassembled WGS sequence"/>
</dbReference>
<name>A0A5C3EFF7_9BASI</name>
<protein>
    <submittedName>
        <fullName evidence="2">Uncharacterized protein</fullName>
    </submittedName>
</protein>
<proteinExistence type="predicted"/>
<keyword evidence="1" id="KW-0732">Signal</keyword>
<feature type="chain" id="PRO_5022941263" evidence="1">
    <location>
        <begin position="19"/>
        <end position="151"/>
    </location>
</feature>